<dbReference type="RefSeq" id="WP_215620537.1">
    <property type="nucleotide sequence ID" value="NZ_CP076134.1"/>
</dbReference>
<sequence>MTRPPLFPGFDGLMTLSRREGVDIRPTLLRVLTDLYVQANAHSDEEERQFIELTSRLIDQVDDATRAAVRARLAIYPGTPVIVLQRLRLKPSNPCARMPVAGEIPADPVATPPVRPPTEAELRMASNLSMQPKDAAEIHDMFFAASASERVLILHNLAETPLRASARIPAARAARAVETLRMAAWVGDIENFTLELGETLILPSRVAAQVVNDPGGEPLACAARALDMPAPVFQQVLLFLNPEFATVTYVYRLSRLFDRLGERSALIMLAAWRGSTMAATRAKYQPALYDDERQRTRSAPAQTRPAVQPGLGSVVRTGSQGSGR</sequence>
<gene>
    <name evidence="2" type="ORF">KMZ29_18330</name>
</gene>
<dbReference type="AlphaFoldDB" id="A0A975NBC7"/>
<dbReference type="Pfam" id="PF10098">
    <property type="entry name" value="DUF2336"/>
    <property type="match status" value="1"/>
</dbReference>
<reference evidence="2" key="1">
    <citation type="submission" date="2021-06" db="EMBL/GenBank/DDBJ databases">
        <title>Bradyrhizobium sp. S2-20-1 Genome sequencing.</title>
        <authorList>
            <person name="Jin L."/>
        </authorList>
    </citation>
    <scope>NUCLEOTIDE SEQUENCE</scope>
    <source>
        <strain evidence="2">S2-20-1</strain>
    </source>
</reference>
<evidence type="ECO:0000313" key="2">
    <source>
        <dbReference type="EMBL" id="QWG11675.1"/>
    </source>
</evidence>
<evidence type="ECO:0000256" key="1">
    <source>
        <dbReference type="SAM" id="MobiDB-lite"/>
    </source>
</evidence>
<accession>A0A975NBC7</accession>
<protein>
    <submittedName>
        <fullName evidence="2">DUF2336 domain-containing protein</fullName>
    </submittedName>
</protein>
<proteinExistence type="predicted"/>
<evidence type="ECO:0000313" key="3">
    <source>
        <dbReference type="Proteomes" id="UP000680839"/>
    </source>
</evidence>
<dbReference type="Proteomes" id="UP000680839">
    <property type="component" value="Chromosome"/>
</dbReference>
<dbReference type="InterPro" id="IPR019285">
    <property type="entry name" value="DUF2336"/>
</dbReference>
<organism evidence="2 3">
    <name type="scientific">Bradyrhizobium sediminis</name>
    <dbReference type="NCBI Taxonomy" id="2840469"/>
    <lineage>
        <taxon>Bacteria</taxon>
        <taxon>Pseudomonadati</taxon>
        <taxon>Pseudomonadota</taxon>
        <taxon>Alphaproteobacteria</taxon>
        <taxon>Hyphomicrobiales</taxon>
        <taxon>Nitrobacteraceae</taxon>
        <taxon>Bradyrhizobium</taxon>
    </lineage>
</organism>
<dbReference type="EMBL" id="CP076134">
    <property type="protein sequence ID" value="QWG11675.1"/>
    <property type="molecule type" value="Genomic_DNA"/>
</dbReference>
<name>A0A975NBC7_9BRAD</name>
<feature type="region of interest" description="Disordered" evidence="1">
    <location>
        <begin position="290"/>
        <end position="324"/>
    </location>
</feature>